<keyword evidence="3" id="KW-1185">Reference proteome</keyword>
<organism evidence="2 3">
    <name type="scientific">Owenia fusiformis</name>
    <name type="common">Polychaete worm</name>
    <dbReference type="NCBI Taxonomy" id="6347"/>
    <lineage>
        <taxon>Eukaryota</taxon>
        <taxon>Metazoa</taxon>
        <taxon>Spiralia</taxon>
        <taxon>Lophotrochozoa</taxon>
        <taxon>Annelida</taxon>
        <taxon>Polychaeta</taxon>
        <taxon>Sedentaria</taxon>
        <taxon>Canalipalpata</taxon>
        <taxon>Sabellida</taxon>
        <taxon>Oweniida</taxon>
        <taxon>Oweniidae</taxon>
        <taxon>Owenia</taxon>
    </lineage>
</organism>
<dbReference type="Proteomes" id="UP000749559">
    <property type="component" value="Unassembled WGS sequence"/>
</dbReference>
<evidence type="ECO:0000256" key="1">
    <source>
        <dbReference type="SAM" id="MobiDB-lite"/>
    </source>
</evidence>
<reference evidence="2" key="1">
    <citation type="submission" date="2022-03" db="EMBL/GenBank/DDBJ databases">
        <authorList>
            <person name="Martin C."/>
        </authorList>
    </citation>
    <scope>NUCLEOTIDE SEQUENCE</scope>
</reference>
<comment type="caution">
    <text evidence="2">The sequence shown here is derived from an EMBL/GenBank/DDBJ whole genome shotgun (WGS) entry which is preliminary data.</text>
</comment>
<gene>
    <name evidence="2" type="ORF">OFUS_LOCUS6055</name>
</gene>
<feature type="region of interest" description="Disordered" evidence="1">
    <location>
        <begin position="1"/>
        <end position="33"/>
    </location>
</feature>
<proteinExistence type="predicted"/>
<dbReference type="OrthoDB" id="194775at2759"/>
<name>A0A8J1TUS3_OWEFU</name>
<accession>A0A8J1TUS3</accession>
<evidence type="ECO:0000313" key="3">
    <source>
        <dbReference type="Proteomes" id="UP000749559"/>
    </source>
</evidence>
<sequence length="118" mass="12434">MGVMDTLTNAEDLSNSKAGTDTANSTNSNQTVVQSTVSKKLNTIQTTDSTVNTTKTYHHEGSSTESFTDTTTDFVLPNQINPDALEGAEQTGSDEGNSFLQMSLLASALISLSLIGII</sequence>
<evidence type="ECO:0000313" key="2">
    <source>
        <dbReference type="EMBL" id="CAH1779228.1"/>
    </source>
</evidence>
<feature type="non-terminal residue" evidence="2">
    <location>
        <position position="118"/>
    </location>
</feature>
<dbReference type="AlphaFoldDB" id="A0A8J1TUS3"/>
<dbReference type="EMBL" id="CAIIXF020000003">
    <property type="protein sequence ID" value="CAH1779228.1"/>
    <property type="molecule type" value="Genomic_DNA"/>
</dbReference>
<protein>
    <submittedName>
        <fullName evidence="2">Uncharacterized protein</fullName>
    </submittedName>
</protein>